<proteinExistence type="inferred from homology"/>
<keyword evidence="5 6" id="KW-0804">Transcription</keyword>
<name>E4XB04_OIKDI</name>
<dbReference type="InterPro" id="IPR044893">
    <property type="entry name" value="RNA_pol_Rpb1_clamp_domain"/>
</dbReference>
<dbReference type="FunFam" id="2.40.40.20:FF:000019">
    <property type="entry name" value="DNA-directed RNA polymerase II subunit RPB1"/>
    <property type="match status" value="1"/>
</dbReference>
<gene>
    <name evidence="8" type="ORF">GSOID_T00005646001</name>
</gene>
<sequence>MRRRANLGGESNIVRSWPNRISFKTYSKDEIIKLSVKEITECELVYEDRDAGAKTAQLNGLHDPALGPLNRGDRCTTCNSTEKFCPGHCGHINLPSPVINPAFFKTLKMILSASCPDCSHFLCTEKALITLQAKLVCLNSGRMDIFNEIDRETKDHYGAEKDTEGATADDNLSHGTKSKTLDELQEFLKVKTAPIDLESRKDMNRSTVFHKRDIVNIFMEYFRKKIKKCPRCLTAIPSIKFESAGGVTRVYLELEKKRAKSAPSADVTLQRVPTNMLFKQVKKLFQTERETCDLLFDGTGYEAFFIETVLVPPNCFRRMNKSGQKVLASDRTAMLQKILESSKKIKNLEMALQQLVNIHIDSNMEKSITTKNPGIKQKLEKKKGLFRQNIMGKRVNFCARTVITPDPNIATNEFGVSDFVAKKLTYPERVTQYNYKELRQAVINGEEDNEGLGRMKTVLRHLRSGDAILANRQPTLHKGSIMAFNARVVPGEKTFRLHYSNCKHFNADFDGDEMNVHFPQSEEARAEAECLMNTNHMFRSAKDGFPLAGLMQDHVIAGAMMCVRAIFKPISDQFQIQAK</sequence>
<evidence type="ECO:0000256" key="6">
    <source>
        <dbReference type="RuleBase" id="RU004279"/>
    </source>
</evidence>
<protein>
    <recommendedName>
        <fullName evidence="6">DNA-directed RNA polymerase subunit</fullName>
        <ecNumber evidence="6">2.7.7.6</ecNumber>
    </recommendedName>
</protein>
<comment type="similarity">
    <text evidence="1 6">Belongs to the RNA polymerase beta' chain family.</text>
</comment>
<evidence type="ECO:0000256" key="5">
    <source>
        <dbReference type="ARBA" id="ARBA00023163"/>
    </source>
</evidence>
<organism evidence="8">
    <name type="scientific">Oikopleura dioica</name>
    <name type="common">Tunicate</name>
    <dbReference type="NCBI Taxonomy" id="34765"/>
    <lineage>
        <taxon>Eukaryota</taxon>
        <taxon>Metazoa</taxon>
        <taxon>Chordata</taxon>
        <taxon>Tunicata</taxon>
        <taxon>Appendicularia</taxon>
        <taxon>Copelata</taxon>
        <taxon>Oikopleuridae</taxon>
        <taxon>Oikopleura</taxon>
    </lineage>
</organism>
<keyword evidence="9" id="KW-1185">Reference proteome</keyword>
<comment type="catalytic activity">
    <reaction evidence="6">
        <text>RNA(n) + a ribonucleoside 5'-triphosphate = RNA(n+1) + diphosphate</text>
        <dbReference type="Rhea" id="RHEA:21248"/>
        <dbReference type="Rhea" id="RHEA-COMP:14527"/>
        <dbReference type="Rhea" id="RHEA-COMP:17342"/>
        <dbReference type="ChEBI" id="CHEBI:33019"/>
        <dbReference type="ChEBI" id="CHEBI:61557"/>
        <dbReference type="ChEBI" id="CHEBI:140395"/>
        <dbReference type="EC" id="2.7.7.6"/>
    </reaction>
</comment>
<keyword evidence="4 6" id="KW-0548">Nucleotidyltransferase</keyword>
<dbReference type="InterPro" id="IPR007080">
    <property type="entry name" value="RNA_pol_Rpb1_1"/>
</dbReference>
<dbReference type="GO" id="GO:0003677">
    <property type="term" value="F:DNA binding"/>
    <property type="evidence" value="ECO:0007669"/>
    <property type="project" value="InterPro"/>
</dbReference>
<evidence type="ECO:0000259" key="7">
    <source>
        <dbReference type="SMART" id="SM00663"/>
    </source>
</evidence>
<dbReference type="PANTHER" id="PTHR19376:SF11">
    <property type="entry name" value="DNA-DIRECTED RNA POLYMERASE I SUBUNIT RPA1"/>
    <property type="match status" value="1"/>
</dbReference>
<dbReference type="Gene3D" id="3.30.1490.180">
    <property type="entry name" value="RNA polymerase ii"/>
    <property type="match status" value="1"/>
</dbReference>
<dbReference type="SMART" id="SM00663">
    <property type="entry name" value="RPOLA_N"/>
    <property type="match status" value="1"/>
</dbReference>
<dbReference type="Pfam" id="PF00623">
    <property type="entry name" value="RNA_pol_Rpb1_2"/>
    <property type="match status" value="2"/>
</dbReference>
<evidence type="ECO:0000256" key="3">
    <source>
        <dbReference type="ARBA" id="ARBA00022679"/>
    </source>
</evidence>
<dbReference type="InterPro" id="IPR006592">
    <property type="entry name" value="RNA_pol_N"/>
</dbReference>
<dbReference type="EC" id="2.7.7.6" evidence="6"/>
<keyword evidence="3 6" id="KW-0808">Transferase</keyword>
<evidence type="ECO:0000313" key="9">
    <source>
        <dbReference type="Proteomes" id="UP000001307"/>
    </source>
</evidence>
<dbReference type="InParanoid" id="E4XB04"/>
<evidence type="ECO:0000256" key="4">
    <source>
        <dbReference type="ARBA" id="ARBA00022695"/>
    </source>
</evidence>
<dbReference type="InterPro" id="IPR045867">
    <property type="entry name" value="DNA-dir_RpoC_beta_prime"/>
</dbReference>
<dbReference type="InterPro" id="IPR000722">
    <property type="entry name" value="RNA_pol_asu"/>
</dbReference>
<dbReference type="GO" id="GO:0005736">
    <property type="term" value="C:RNA polymerase I complex"/>
    <property type="evidence" value="ECO:0007669"/>
    <property type="project" value="TreeGrafter"/>
</dbReference>
<dbReference type="GO" id="GO:0006351">
    <property type="term" value="P:DNA-templated transcription"/>
    <property type="evidence" value="ECO:0007669"/>
    <property type="project" value="InterPro"/>
</dbReference>
<dbReference type="Gene3D" id="2.40.40.20">
    <property type="match status" value="1"/>
</dbReference>
<evidence type="ECO:0000313" key="8">
    <source>
        <dbReference type="EMBL" id="CBY08808.1"/>
    </source>
</evidence>
<evidence type="ECO:0000256" key="2">
    <source>
        <dbReference type="ARBA" id="ARBA00022478"/>
    </source>
</evidence>
<dbReference type="GO" id="GO:0003899">
    <property type="term" value="F:DNA-directed RNA polymerase activity"/>
    <property type="evidence" value="ECO:0007669"/>
    <property type="project" value="UniProtKB-EC"/>
</dbReference>
<comment type="function">
    <text evidence="6">DNA-dependent RNA polymerase catalyzes the transcription of DNA into RNA using the four ribonucleoside triphosphates as substrates.</text>
</comment>
<dbReference type="PANTHER" id="PTHR19376">
    <property type="entry name" value="DNA-DIRECTED RNA POLYMERASE"/>
    <property type="match status" value="1"/>
</dbReference>
<dbReference type="Pfam" id="PF04997">
    <property type="entry name" value="RNA_pol_Rpb1_1"/>
    <property type="match status" value="1"/>
</dbReference>
<accession>E4XB04</accession>
<evidence type="ECO:0000256" key="1">
    <source>
        <dbReference type="ARBA" id="ARBA00006460"/>
    </source>
</evidence>
<dbReference type="Gene3D" id="4.10.860.120">
    <property type="entry name" value="RNA polymerase II, clamp domain"/>
    <property type="match status" value="1"/>
</dbReference>
<keyword evidence="2 6" id="KW-0240">DNA-directed RNA polymerase</keyword>
<dbReference type="Proteomes" id="UP000001307">
    <property type="component" value="Unassembled WGS sequence"/>
</dbReference>
<dbReference type="EMBL" id="FN653033">
    <property type="protein sequence ID" value="CBY08808.1"/>
    <property type="molecule type" value="Genomic_DNA"/>
</dbReference>
<dbReference type="SUPFAM" id="SSF64484">
    <property type="entry name" value="beta and beta-prime subunits of DNA dependent RNA-polymerase"/>
    <property type="match status" value="1"/>
</dbReference>
<feature type="domain" description="RNA polymerase N-terminal" evidence="7">
    <location>
        <begin position="302"/>
        <end position="562"/>
    </location>
</feature>
<dbReference type="AlphaFoldDB" id="E4XB04"/>
<reference evidence="8" key="1">
    <citation type="journal article" date="2010" name="Science">
        <title>Plasticity of animal genome architecture unmasked by rapid evolution of a pelagic tunicate.</title>
        <authorList>
            <person name="Denoeud F."/>
            <person name="Henriet S."/>
            <person name="Mungpakdee S."/>
            <person name="Aury J.M."/>
            <person name="Da Silva C."/>
            <person name="Brinkmann H."/>
            <person name="Mikhaleva J."/>
            <person name="Olsen L.C."/>
            <person name="Jubin C."/>
            <person name="Canestro C."/>
            <person name="Bouquet J.M."/>
            <person name="Danks G."/>
            <person name="Poulain J."/>
            <person name="Campsteijn C."/>
            <person name="Adamski M."/>
            <person name="Cross I."/>
            <person name="Yadetie F."/>
            <person name="Muffato M."/>
            <person name="Louis A."/>
            <person name="Butcher S."/>
            <person name="Tsagkogeorga G."/>
            <person name="Konrad A."/>
            <person name="Singh S."/>
            <person name="Jensen M.F."/>
            <person name="Cong E.H."/>
            <person name="Eikeseth-Otteraa H."/>
            <person name="Noel B."/>
            <person name="Anthouard V."/>
            <person name="Porcel B.M."/>
            <person name="Kachouri-Lafond R."/>
            <person name="Nishino A."/>
            <person name="Ugolini M."/>
            <person name="Chourrout P."/>
            <person name="Nishida H."/>
            <person name="Aasland R."/>
            <person name="Huzurbazar S."/>
            <person name="Westhof E."/>
            <person name="Delsuc F."/>
            <person name="Lehrach H."/>
            <person name="Reinhardt R."/>
            <person name="Weissenbach J."/>
            <person name="Roy S.W."/>
            <person name="Artiguenave F."/>
            <person name="Postlethwait J.H."/>
            <person name="Manak J.R."/>
            <person name="Thompson E.M."/>
            <person name="Jaillon O."/>
            <person name="Du Pasquier L."/>
            <person name="Boudinot P."/>
            <person name="Liberles D.A."/>
            <person name="Volff J.N."/>
            <person name="Philippe H."/>
            <person name="Lenhard B."/>
            <person name="Roest Crollius H."/>
            <person name="Wincker P."/>
            <person name="Chourrout D."/>
        </authorList>
    </citation>
    <scope>NUCLEOTIDE SEQUENCE [LARGE SCALE GENOMIC DNA]</scope>
</reference>
<dbReference type="OrthoDB" id="270392at2759"/>